<comment type="subunit">
    <text evidence="3">Homodimer.</text>
</comment>
<dbReference type="GO" id="GO:0005507">
    <property type="term" value="F:copper ion binding"/>
    <property type="evidence" value="ECO:0007669"/>
    <property type="project" value="InterPro"/>
</dbReference>
<feature type="active site" description="Proton acceptor" evidence="9">
    <location>
        <position position="329"/>
    </location>
</feature>
<keyword evidence="7 11" id="KW-0186">Copper</keyword>
<comment type="cofactor">
    <cofactor evidence="1">
        <name>Cu cation</name>
        <dbReference type="ChEBI" id="CHEBI:23378"/>
    </cofactor>
</comment>
<dbReference type="SUPFAM" id="SSF54416">
    <property type="entry name" value="Amine oxidase N-terminal region"/>
    <property type="match status" value="2"/>
</dbReference>
<evidence type="ECO:0000259" key="12">
    <source>
        <dbReference type="Pfam" id="PF01179"/>
    </source>
</evidence>
<feature type="domain" description="Copper amine oxidase N3-terminal" evidence="14">
    <location>
        <begin position="125"/>
        <end position="209"/>
    </location>
</feature>
<proteinExistence type="inferred from homology"/>
<evidence type="ECO:0000256" key="8">
    <source>
        <dbReference type="ARBA" id="ARBA00023157"/>
    </source>
</evidence>
<evidence type="ECO:0000256" key="6">
    <source>
        <dbReference type="ARBA" id="ARBA00023002"/>
    </source>
</evidence>
<reference evidence="15 16" key="1">
    <citation type="journal article" date="2014" name="Nat. Commun.">
        <title>Multiple recent horizontal transfers of a large genomic region in cheese making fungi.</title>
        <authorList>
            <person name="Cheeseman K."/>
            <person name="Ropars J."/>
            <person name="Renault P."/>
            <person name="Dupont J."/>
            <person name="Gouzy J."/>
            <person name="Branca A."/>
            <person name="Abraham A.L."/>
            <person name="Ceppi M."/>
            <person name="Conseiller E."/>
            <person name="Debuchy R."/>
            <person name="Malagnac F."/>
            <person name="Goarin A."/>
            <person name="Silar P."/>
            <person name="Lacoste S."/>
            <person name="Sallet E."/>
            <person name="Bensimon A."/>
            <person name="Giraud T."/>
            <person name="Brygoo Y."/>
        </authorList>
    </citation>
    <scope>NUCLEOTIDE SEQUENCE [LARGE SCALE GENOMIC DNA]</scope>
    <source>
        <strain evidence="16">FM 013</strain>
    </source>
</reference>
<evidence type="ECO:0000256" key="1">
    <source>
        <dbReference type="ARBA" id="ARBA00001935"/>
    </source>
</evidence>
<dbReference type="GO" id="GO:0009308">
    <property type="term" value="P:amine metabolic process"/>
    <property type="evidence" value="ECO:0007669"/>
    <property type="project" value="UniProtKB-UniRule"/>
</dbReference>
<dbReference type="PANTHER" id="PTHR10638">
    <property type="entry name" value="COPPER AMINE OXIDASE"/>
    <property type="match status" value="1"/>
</dbReference>
<dbReference type="InterPro" id="IPR036460">
    <property type="entry name" value="Cu_amine_oxidase_C_sf"/>
</dbReference>
<dbReference type="SUPFAM" id="SSF49998">
    <property type="entry name" value="Amine oxidase catalytic domain"/>
    <property type="match status" value="1"/>
</dbReference>
<evidence type="ECO:0000259" key="14">
    <source>
        <dbReference type="Pfam" id="PF02728"/>
    </source>
</evidence>
<evidence type="ECO:0000256" key="4">
    <source>
        <dbReference type="ARBA" id="ARBA00022723"/>
    </source>
</evidence>
<evidence type="ECO:0000256" key="3">
    <source>
        <dbReference type="ARBA" id="ARBA00011738"/>
    </source>
</evidence>
<dbReference type="InterPro" id="IPR000269">
    <property type="entry name" value="Cu_amine_oxidase"/>
</dbReference>
<keyword evidence="6 11" id="KW-0560">Oxidoreductase</keyword>
<feature type="active site" description="Proton acceptor" evidence="9">
    <location>
        <position position="413"/>
    </location>
</feature>
<keyword evidence="8" id="KW-1015">Disulfide bond</keyword>
<comment type="similarity">
    <text evidence="2 11">Belongs to the copper/topaquinone oxidase family.</text>
</comment>
<dbReference type="InterPro" id="IPR015798">
    <property type="entry name" value="Cu_amine_oxidase_C"/>
</dbReference>
<keyword evidence="5 9" id="KW-0801">TPQ</keyword>
<dbReference type="EC" id="1.4.3.-" evidence="11"/>
<dbReference type="InterPro" id="IPR015802">
    <property type="entry name" value="Cu_amine_oxidase_N3"/>
</dbReference>
<evidence type="ECO:0000256" key="5">
    <source>
        <dbReference type="ARBA" id="ARBA00022772"/>
    </source>
</evidence>
<name>A0A0G4PAW7_PENC3</name>
<dbReference type="InterPro" id="IPR015800">
    <property type="entry name" value="Cu_amine_oxidase_N2"/>
</dbReference>
<evidence type="ECO:0000256" key="2">
    <source>
        <dbReference type="ARBA" id="ARBA00007983"/>
    </source>
</evidence>
<dbReference type="FunFam" id="3.10.450.40:FF:000017">
    <property type="entry name" value="Amine oxidase"/>
    <property type="match status" value="1"/>
</dbReference>
<dbReference type="InterPro" id="IPR016182">
    <property type="entry name" value="Cu_amine_oxidase_N-reg"/>
</dbReference>
<dbReference type="Pfam" id="PF01179">
    <property type="entry name" value="Cu_amine_oxid"/>
    <property type="match status" value="1"/>
</dbReference>
<dbReference type="GO" id="GO:0048038">
    <property type="term" value="F:quinone binding"/>
    <property type="evidence" value="ECO:0007669"/>
    <property type="project" value="InterPro"/>
</dbReference>
<feature type="domain" description="Copper amine oxidase catalytic" evidence="12">
    <location>
        <begin position="258"/>
        <end position="656"/>
    </location>
</feature>
<dbReference type="Proteomes" id="UP000053732">
    <property type="component" value="Unassembled WGS sequence"/>
</dbReference>
<feature type="domain" description="Copper amine oxidase N2-terminal" evidence="13">
    <location>
        <begin position="26"/>
        <end position="80"/>
    </location>
</feature>
<dbReference type="FunFam" id="3.10.450.40:FF:000011">
    <property type="entry name" value="Amine oxidase"/>
    <property type="match status" value="1"/>
</dbReference>
<dbReference type="InterPro" id="IPR049948">
    <property type="entry name" value="Cu_Am_ox_TPQ-bd"/>
</dbReference>
<keyword evidence="4 11" id="KW-0479">Metal-binding</keyword>
<sequence>MDQHAQEKMRRKPILPQTLSIMASLHPFDPITPGEIQLAVSVLESAFSGSKLRYKRIDLQEPAKHEVVPFLEAERRGEVRPLKPARLLMALFHRLDNGSFFKALINADTKTIVSAKELPKDVQGPLDVDEMMEIEELCLSHPAVKAEIEKLKLPAGHTVCLDPWIYGTEDAKETRRLFQCYMYIVATDHPQNNQYSLPCKFSPVFDGITRQLVRMDYLPGGANTQSTETQPWKPVPTVQYAHDLLDEPLRTDLKPYIVQQPEGASFNVIGNAVSWQKWRFRVGFNNREGLVLHNVTYDGRNTFYRLSFSEMTVPYADPRAPYHRKQAFDVGDVGFGITANQLSLGCDCLGHIKYFDGYRTDAQGEPIQLKNVICMHEQDNGLQHKHTNYRTGAATVVRNRQLVVQMICTVANYEYIFAFILDQAANIELEVRATGILSTVPFDNQNGETVPWGTNVGPDVMAPFHQHMFSLRIDPAIDGYKNTVYYEDSVPMPEDDSNPWLVGYTTEKNIIKSSGSATTSVDRHRVFKIRNDSIVNPITHHPIAYKLQTMPSQMLLAHPNSFGSKRARFATRPIWVTKYQDDELFAAGEFTNQSKKSEGVEVWASRNDTVENEDVVLWHTFGLTHNPRIEDFPVMPMERVSVMLKPDGFFTKNPALDVPASSQSFNQSTLHPEPACCAGPQEKVQVKL</sequence>
<keyword evidence="16" id="KW-1185">Reference proteome</keyword>
<dbReference type="AlphaFoldDB" id="A0A0G4PAW7"/>
<evidence type="ECO:0000256" key="10">
    <source>
        <dbReference type="PIRSR" id="PIRSR600269-51"/>
    </source>
</evidence>
<dbReference type="Gene3D" id="2.70.98.20">
    <property type="entry name" value="Copper amine oxidase, catalytic domain"/>
    <property type="match status" value="1"/>
</dbReference>
<dbReference type="Pfam" id="PF02727">
    <property type="entry name" value="Cu_amine_oxidN2"/>
    <property type="match status" value="1"/>
</dbReference>
<dbReference type="Gene3D" id="3.10.450.40">
    <property type="match status" value="2"/>
</dbReference>
<dbReference type="STRING" id="1429867.A0A0G4PAW7"/>
<evidence type="ECO:0000256" key="11">
    <source>
        <dbReference type="RuleBase" id="RU000672"/>
    </source>
</evidence>
<comment type="PTM">
    <text evidence="10 11">Topaquinone (TPQ) is generated by copper-dependent autoxidation of a specific tyrosyl residue.</text>
</comment>
<evidence type="ECO:0000313" key="15">
    <source>
        <dbReference type="EMBL" id="CRL23463.1"/>
    </source>
</evidence>
<accession>A0A0G4PAW7</accession>
<feature type="modified residue" description="2',4',5'-topaquinone" evidence="10">
    <location>
        <position position="413"/>
    </location>
</feature>
<comment type="cofactor">
    <cofactor evidence="11">
        <name>Cu cation</name>
        <dbReference type="ChEBI" id="CHEBI:23378"/>
    </cofactor>
    <text evidence="11">Contains 1 topaquinone per subunit.</text>
</comment>
<protein>
    <recommendedName>
        <fullName evidence="11">Amine oxidase</fullName>
        <ecNumber evidence="11">1.4.3.-</ecNumber>
    </recommendedName>
</protein>
<gene>
    <name evidence="15" type="ORF">PCAMFM013_S009g000403</name>
</gene>
<evidence type="ECO:0000313" key="16">
    <source>
        <dbReference type="Proteomes" id="UP000053732"/>
    </source>
</evidence>
<dbReference type="PANTHER" id="PTHR10638:SF92">
    <property type="entry name" value="AMINE OXIDASE"/>
    <property type="match status" value="1"/>
</dbReference>
<dbReference type="Pfam" id="PF02728">
    <property type="entry name" value="Cu_amine_oxidN3"/>
    <property type="match status" value="1"/>
</dbReference>
<dbReference type="EMBL" id="HG793142">
    <property type="protein sequence ID" value="CRL23463.1"/>
    <property type="molecule type" value="Genomic_DNA"/>
</dbReference>
<evidence type="ECO:0000256" key="7">
    <source>
        <dbReference type="ARBA" id="ARBA00023008"/>
    </source>
</evidence>
<evidence type="ECO:0000259" key="13">
    <source>
        <dbReference type="Pfam" id="PF02727"/>
    </source>
</evidence>
<evidence type="ECO:0000256" key="9">
    <source>
        <dbReference type="PIRSR" id="PIRSR600269-50"/>
    </source>
</evidence>
<organism evidence="15 16">
    <name type="scientific">Penicillium camemberti (strain FM 013)</name>
    <dbReference type="NCBI Taxonomy" id="1429867"/>
    <lineage>
        <taxon>Eukaryota</taxon>
        <taxon>Fungi</taxon>
        <taxon>Dikarya</taxon>
        <taxon>Ascomycota</taxon>
        <taxon>Pezizomycotina</taxon>
        <taxon>Eurotiomycetes</taxon>
        <taxon>Eurotiomycetidae</taxon>
        <taxon>Eurotiales</taxon>
        <taxon>Aspergillaceae</taxon>
        <taxon>Penicillium</taxon>
    </lineage>
</organism>
<dbReference type="GO" id="GO:0008131">
    <property type="term" value="F:primary methylamine oxidase activity"/>
    <property type="evidence" value="ECO:0007669"/>
    <property type="project" value="InterPro"/>
</dbReference>
<dbReference type="PROSITE" id="PS01164">
    <property type="entry name" value="COPPER_AMINE_OXID_1"/>
    <property type="match status" value="1"/>
</dbReference>
<dbReference type="FunFam" id="2.70.98.20:FF:000001">
    <property type="entry name" value="Amine oxidase"/>
    <property type="match status" value="1"/>
</dbReference>